<dbReference type="Proteomes" id="UP001279734">
    <property type="component" value="Unassembled WGS sequence"/>
</dbReference>
<evidence type="ECO:0000313" key="2">
    <source>
        <dbReference type="Proteomes" id="UP001279734"/>
    </source>
</evidence>
<proteinExistence type="predicted"/>
<dbReference type="AlphaFoldDB" id="A0AAD3XLT5"/>
<evidence type="ECO:0000313" key="1">
    <source>
        <dbReference type="EMBL" id="GMH09090.1"/>
    </source>
</evidence>
<accession>A0AAD3XLT5</accession>
<sequence>MIHIVLINYALLDSKLFHFGYLWWCLEKFIDSRNARWHSPLTQRMKVQKSRPMIKPKDKVEHRRGNPVKPLLTLMKNHLAGKSYEFSLSNSYCSHLSFLQLMAIFSY</sequence>
<reference evidence="1" key="1">
    <citation type="submission" date="2023-05" db="EMBL/GenBank/DDBJ databases">
        <title>Nepenthes gracilis genome sequencing.</title>
        <authorList>
            <person name="Fukushima K."/>
        </authorList>
    </citation>
    <scope>NUCLEOTIDE SEQUENCE</scope>
    <source>
        <strain evidence="1">SING2019-196</strain>
    </source>
</reference>
<dbReference type="EMBL" id="BSYO01000008">
    <property type="protein sequence ID" value="GMH09090.1"/>
    <property type="molecule type" value="Genomic_DNA"/>
</dbReference>
<name>A0AAD3XLT5_NEPGR</name>
<comment type="caution">
    <text evidence="1">The sequence shown here is derived from an EMBL/GenBank/DDBJ whole genome shotgun (WGS) entry which is preliminary data.</text>
</comment>
<organism evidence="1 2">
    <name type="scientific">Nepenthes gracilis</name>
    <name type="common">Slender pitcher plant</name>
    <dbReference type="NCBI Taxonomy" id="150966"/>
    <lineage>
        <taxon>Eukaryota</taxon>
        <taxon>Viridiplantae</taxon>
        <taxon>Streptophyta</taxon>
        <taxon>Embryophyta</taxon>
        <taxon>Tracheophyta</taxon>
        <taxon>Spermatophyta</taxon>
        <taxon>Magnoliopsida</taxon>
        <taxon>eudicotyledons</taxon>
        <taxon>Gunneridae</taxon>
        <taxon>Pentapetalae</taxon>
        <taxon>Caryophyllales</taxon>
        <taxon>Nepenthaceae</taxon>
        <taxon>Nepenthes</taxon>
    </lineage>
</organism>
<gene>
    <name evidence="1" type="ORF">Nepgr_010930</name>
</gene>
<protein>
    <submittedName>
        <fullName evidence="1">Uncharacterized protein</fullName>
    </submittedName>
</protein>
<keyword evidence="2" id="KW-1185">Reference proteome</keyword>